<protein>
    <submittedName>
        <fullName evidence="2">Uncharacterized protein</fullName>
    </submittedName>
</protein>
<gene>
    <name evidence="2" type="ORF">BD310DRAFT_594629</name>
</gene>
<keyword evidence="1" id="KW-1133">Transmembrane helix</keyword>
<reference evidence="2 3" key="1">
    <citation type="submission" date="2019-01" db="EMBL/GenBank/DDBJ databases">
        <title>Draft genome sequences of three monokaryotic isolates of the white-rot basidiomycete fungus Dichomitus squalens.</title>
        <authorList>
            <consortium name="DOE Joint Genome Institute"/>
            <person name="Lopez S.C."/>
            <person name="Andreopoulos B."/>
            <person name="Pangilinan J."/>
            <person name="Lipzen A."/>
            <person name="Riley R."/>
            <person name="Ahrendt S."/>
            <person name="Ng V."/>
            <person name="Barry K."/>
            <person name="Daum C."/>
            <person name="Grigoriev I.V."/>
            <person name="Hilden K.S."/>
            <person name="Makela M.R."/>
            <person name="de Vries R.P."/>
        </authorList>
    </citation>
    <scope>NUCLEOTIDE SEQUENCE [LARGE SCALE GENOMIC DNA]</scope>
    <source>
        <strain evidence="2 3">CBS 464.89</strain>
    </source>
</reference>
<keyword evidence="3" id="KW-1185">Reference proteome</keyword>
<feature type="transmembrane region" description="Helical" evidence="1">
    <location>
        <begin position="33"/>
        <end position="53"/>
    </location>
</feature>
<sequence>MWEDDGRTVVSGLEPTSVGQIAGEWTRSYLGNFVSSCVFLCVAAMICAASADLRYARSLETRAELTVSSSDRRRGQKRWRTTSWRPRCAKSAYAGWGVSRGRVHILPESF</sequence>
<dbReference type="Proteomes" id="UP000292082">
    <property type="component" value="Unassembled WGS sequence"/>
</dbReference>
<name>A0A4Q9PRC3_9APHY</name>
<proteinExistence type="predicted"/>
<accession>A0A4Q9PRC3</accession>
<evidence type="ECO:0000313" key="2">
    <source>
        <dbReference type="EMBL" id="TBU56835.1"/>
    </source>
</evidence>
<dbReference type="EMBL" id="ML145145">
    <property type="protein sequence ID" value="TBU56835.1"/>
    <property type="molecule type" value="Genomic_DNA"/>
</dbReference>
<keyword evidence="1" id="KW-0472">Membrane</keyword>
<dbReference type="AlphaFoldDB" id="A0A4Q9PRC3"/>
<evidence type="ECO:0000313" key="3">
    <source>
        <dbReference type="Proteomes" id="UP000292082"/>
    </source>
</evidence>
<keyword evidence="1" id="KW-0812">Transmembrane</keyword>
<organism evidence="2 3">
    <name type="scientific">Dichomitus squalens</name>
    <dbReference type="NCBI Taxonomy" id="114155"/>
    <lineage>
        <taxon>Eukaryota</taxon>
        <taxon>Fungi</taxon>
        <taxon>Dikarya</taxon>
        <taxon>Basidiomycota</taxon>
        <taxon>Agaricomycotina</taxon>
        <taxon>Agaricomycetes</taxon>
        <taxon>Polyporales</taxon>
        <taxon>Polyporaceae</taxon>
        <taxon>Dichomitus</taxon>
    </lineage>
</organism>
<evidence type="ECO:0000256" key="1">
    <source>
        <dbReference type="SAM" id="Phobius"/>
    </source>
</evidence>